<keyword evidence="6" id="KW-0653">Protein transport</keyword>
<sequence length="89" mass="10002">MSGTYGTLLYVLVFFGIFYFMLIRPQQKKNKELKNMRDNISTGDEVVTIGGVIGQVVSVVDEDVVLRLRPSGTEMTFKKWAIGSIVVQK</sequence>
<evidence type="ECO:0000256" key="6">
    <source>
        <dbReference type="ARBA" id="ARBA00022927"/>
    </source>
</evidence>
<reference evidence="11 12" key="1">
    <citation type="submission" date="2016-10" db="EMBL/GenBank/DDBJ databases">
        <authorList>
            <person name="de Groot N.N."/>
        </authorList>
    </citation>
    <scope>NUCLEOTIDE SEQUENCE [LARGE SCALE GENOMIC DNA]</scope>
    <source>
        <strain evidence="11 12">DSM 2784</strain>
    </source>
</reference>
<gene>
    <name evidence="11" type="ORF">SAMN03080599_01224</name>
</gene>
<organism evidence="11 12">
    <name type="scientific">Acidaminobacter hydrogenoformans DSM 2784</name>
    <dbReference type="NCBI Taxonomy" id="1120920"/>
    <lineage>
        <taxon>Bacteria</taxon>
        <taxon>Bacillati</taxon>
        <taxon>Bacillota</taxon>
        <taxon>Clostridia</taxon>
        <taxon>Peptostreptococcales</taxon>
        <taxon>Acidaminobacteraceae</taxon>
        <taxon>Acidaminobacter</taxon>
    </lineage>
</organism>
<dbReference type="PANTHER" id="PTHR33909">
    <property type="entry name" value="SEC TRANSLOCON ACCESSORY COMPLEX SUBUNIT YAJC"/>
    <property type="match status" value="1"/>
</dbReference>
<accession>A0A1G5RWC6</accession>
<comment type="subcellular location">
    <subcellularLocation>
        <location evidence="1">Cell membrane</location>
        <topology evidence="1">Single-pass membrane protein</topology>
    </subcellularLocation>
</comment>
<protein>
    <submittedName>
        <fullName evidence="11">Preprotein translocase subunit YajC</fullName>
    </submittedName>
</protein>
<keyword evidence="7 10" id="KW-1133">Transmembrane helix</keyword>
<dbReference type="InterPro" id="IPR003849">
    <property type="entry name" value="Preprotein_translocase_YajC"/>
</dbReference>
<comment type="similarity">
    <text evidence="2">Belongs to the YajC family.</text>
</comment>
<keyword evidence="8" id="KW-0811">Translocation</keyword>
<keyword evidence="3" id="KW-0813">Transport</keyword>
<evidence type="ECO:0000256" key="4">
    <source>
        <dbReference type="ARBA" id="ARBA00022475"/>
    </source>
</evidence>
<dbReference type="EMBL" id="FMWL01000004">
    <property type="protein sequence ID" value="SCZ78353.1"/>
    <property type="molecule type" value="Genomic_DNA"/>
</dbReference>
<keyword evidence="4" id="KW-1003">Cell membrane</keyword>
<dbReference type="AlphaFoldDB" id="A0A1G5RWC6"/>
<keyword evidence="12" id="KW-1185">Reference proteome</keyword>
<dbReference type="GO" id="GO:0005886">
    <property type="term" value="C:plasma membrane"/>
    <property type="evidence" value="ECO:0007669"/>
    <property type="project" value="UniProtKB-SubCell"/>
</dbReference>
<evidence type="ECO:0000256" key="7">
    <source>
        <dbReference type="ARBA" id="ARBA00022989"/>
    </source>
</evidence>
<dbReference type="SMART" id="SM01323">
    <property type="entry name" value="YajC"/>
    <property type="match status" value="1"/>
</dbReference>
<feature type="transmembrane region" description="Helical" evidence="10">
    <location>
        <begin position="6"/>
        <end position="23"/>
    </location>
</feature>
<evidence type="ECO:0000256" key="3">
    <source>
        <dbReference type="ARBA" id="ARBA00022448"/>
    </source>
</evidence>
<evidence type="ECO:0000256" key="10">
    <source>
        <dbReference type="SAM" id="Phobius"/>
    </source>
</evidence>
<evidence type="ECO:0000256" key="9">
    <source>
        <dbReference type="ARBA" id="ARBA00023136"/>
    </source>
</evidence>
<evidence type="ECO:0000256" key="8">
    <source>
        <dbReference type="ARBA" id="ARBA00023010"/>
    </source>
</evidence>
<evidence type="ECO:0000313" key="12">
    <source>
        <dbReference type="Proteomes" id="UP000199208"/>
    </source>
</evidence>
<dbReference type="PANTHER" id="PTHR33909:SF1">
    <property type="entry name" value="SEC TRANSLOCON ACCESSORY COMPLEX SUBUNIT YAJC"/>
    <property type="match status" value="1"/>
</dbReference>
<evidence type="ECO:0000256" key="5">
    <source>
        <dbReference type="ARBA" id="ARBA00022692"/>
    </source>
</evidence>
<name>A0A1G5RWC6_9FIRM</name>
<dbReference type="PRINTS" id="PR01853">
    <property type="entry name" value="YAJCTRNLCASE"/>
</dbReference>
<evidence type="ECO:0000256" key="2">
    <source>
        <dbReference type="ARBA" id="ARBA00006742"/>
    </source>
</evidence>
<dbReference type="OrthoDB" id="9800132at2"/>
<dbReference type="Pfam" id="PF02699">
    <property type="entry name" value="YajC"/>
    <property type="match status" value="1"/>
</dbReference>
<dbReference type="STRING" id="1120920.SAMN03080599_01224"/>
<dbReference type="RefSeq" id="WP_092590011.1">
    <property type="nucleotide sequence ID" value="NZ_FMWL01000004.1"/>
</dbReference>
<keyword evidence="5 10" id="KW-0812">Transmembrane</keyword>
<proteinExistence type="inferred from homology"/>
<dbReference type="Proteomes" id="UP000199208">
    <property type="component" value="Unassembled WGS sequence"/>
</dbReference>
<evidence type="ECO:0000256" key="1">
    <source>
        <dbReference type="ARBA" id="ARBA00004162"/>
    </source>
</evidence>
<evidence type="ECO:0000313" key="11">
    <source>
        <dbReference type="EMBL" id="SCZ78353.1"/>
    </source>
</evidence>
<dbReference type="NCBIfam" id="TIGR00739">
    <property type="entry name" value="yajC"/>
    <property type="match status" value="1"/>
</dbReference>
<keyword evidence="9 10" id="KW-0472">Membrane</keyword>
<dbReference type="GO" id="GO:0015031">
    <property type="term" value="P:protein transport"/>
    <property type="evidence" value="ECO:0007669"/>
    <property type="project" value="UniProtKB-KW"/>
</dbReference>